<dbReference type="EMBL" id="FNAN01000012">
    <property type="protein sequence ID" value="SDF74401.1"/>
    <property type="molecule type" value="Genomic_DNA"/>
</dbReference>
<proteinExistence type="predicted"/>
<evidence type="ECO:0000313" key="2">
    <source>
        <dbReference type="EMBL" id="SDF74401.1"/>
    </source>
</evidence>
<evidence type="ECO:0000313" key="3">
    <source>
        <dbReference type="Proteomes" id="UP000198748"/>
    </source>
</evidence>
<reference evidence="3" key="1">
    <citation type="submission" date="2016-10" db="EMBL/GenBank/DDBJ databases">
        <authorList>
            <person name="Varghese N."/>
            <person name="Submissions S."/>
        </authorList>
    </citation>
    <scope>NUCLEOTIDE SEQUENCE [LARGE SCALE GENOMIC DNA]</scope>
    <source>
        <strain evidence="3">DSM 25329</strain>
    </source>
</reference>
<gene>
    <name evidence="2" type="ORF">SAMN04487996_11279</name>
</gene>
<dbReference type="AlphaFoldDB" id="A0A1G7NKC6"/>
<keyword evidence="3" id="KW-1185">Reference proteome</keyword>
<dbReference type="NCBIfam" id="NF038404">
    <property type="entry name" value="perm_prefix_2"/>
    <property type="match status" value="1"/>
</dbReference>
<dbReference type="Proteomes" id="UP000198748">
    <property type="component" value="Unassembled WGS sequence"/>
</dbReference>
<feature type="transmembrane region" description="Helical" evidence="1">
    <location>
        <begin position="85"/>
        <end position="104"/>
    </location>
</feature>
<dbReference type="OrthoDB" id="9817838at2"/>
<keyword evidence="1" id="KW-0812">Transmembrane</keyword>
<dbReference type="RefSeq" id="WP_090153989.1">
    <property type="nucleotide sequence ID" value="NZ_FNAN01000012.1"/>
</dbReference>
<organism evidence="2 3">
    <name type="scientific">Dyadobacter soli</name>
    <dbReference type="NCBI Taxonomy" id="659014"/>
    <lineage>
        <taxon>Bacteria</taxon>
        <taxon>Pseudomonadati</taxon>
        <taxon>Bacteroidota</taxon>
        <taxon>Cytophagia</taxon>
        <taxon>Cytophagales</taxon>
        <taxon>Spirosomataceae</taxon>
        <taxon>Dyadobacter</taxon>
    </lineage>
</organism>
<evidence type="ECO:0000256" key="1">
    <source>
        <dbReference type="SAM" id="Phobius"/>
    </source>
</evidence>
<feature type="transmembrane region" description="Helical" evidence="1">
    <location>
        <begin position="211"/>
        <end position="230"/>
    </location>
</feature>
<feature type="transmembrane region" description="Helical" evidence="1">
    <location>
        <begin position="154"/>
        <end position="175"/>
    </location>
</feature>
<dbReference type="InterPro" id="IPR047699">
    <property type="entry name" value="Permease_put_prefix"/>
</dbReference>
<keyword evidence="1" id="KW-1133">Transmembrane helix</keyword>
<dbReference type="STRING" id="659014.SAMN04487996_11279"/>
<feature type="transmembrane region" description="Helical" evidence="1">
    <location>
        <begin position="124"/>
        <end position="142"/>
    </location>
</feature>
<sequence length="361" mass="40349">MATPNSVGPPGIFLALFRWFCDPAIVEDIEGDLMEDFHRNLEKSGRWEAQRLFIWEVMQLARPSLVRNPFRSIHFNMHYMKKSDWMWIGVIHLLLLAMIVSPFLPGPSNRLVVGLSALGQSATFLGLVLAPVGALWLLLDFRSGSPSTGKHRRVLASIAAVVVMVPALLSVVYAFLLMGMAAGIAASALLALCGFYVWHNVRKLGVQSRPFGFVPVCLLTVPGLSLFAHMCVIGPVSAYSRGLAMDRSEELIGLVEQFKTEKKRYPLSLQELENSLSVKLPGSPVMGISELKYHADDQGFNVSFSQWQHMAVDEEIVLFSKANLTTQKALGFDYKLDKHRVKGAYASFDADRAHWRYYWCD</sequence>
<feature type="transmembrane region" description="Helical" evidence="1">
    <location>
        <begin position="181"/>
        <end position="199"/>
    </location>
</feature>
<keyword evidence="1" id="KW-0472">Membrane</keyword>
<protein>
    <submittedName>
        <fullName evidence="2">Uncharacterized protein</fullName>
    </submittedName>
</protein>
<name>A0A1G7NKC6_9BACT</name>
<accession>A0A1G7NKC6</accession>